<keyword evidence="3" id="KW-1185">Reference proteome</keyword>
<reference evidence="2 3" key="1">
    <citation type="submission" date="2016-09" db="EMBL/GenBank/DDBJ databases">
        <title>Extensive genetic diversity and differential bi-allelic expression allows diatom success in the polar Southern Ocean.</title>
        <authorList>
            <consortium name="DOE Joint Genome Institute"/>
            <person name="Mock T."/>
            <person name="Otillar R.P."/>
            <person name="Strauss J."/>
            <person name="Dupont C."/>
            <person name="Frickenhaus S."/>
            <person name="Maumus F."/>
            <person name="Mcmullan M."/>
            <person name="Sanges R."/>
            <person name="Schmutz J."/>
            <person name="Toseland A."/>
            <person name="Valas R."/>
            <person name="Veluchamy A."/>
            <person name="Ward B.J."/>
            <person name="Allen A."/>
            <person name="Barry K."/>
            <person name="Falciatore A."/>
            <person name="Ferrante M."/>
            <person name="Fortunato A.E."/>
            <person name="Gloeckner G."/>
            <person name="Gruber A."/>
            <person name="Hipkin R."/>
            <person name="Janech M."/>
            <person name="Kroth P."/>
            <person name="Leese F."/>
            <person name="Lindquist E."/>
            <person name="Lyon B.R."/>
            <person name="Martin J."/>
            <person name="Mayer C."/>
            <person name="Parker M."/>
            <person name="Quesneville H."/>
            <person name="Raymond J."/>
            <person name="Uhlig C."/>
            <person name="Valentin K.U."/>
            <person name="Worden A.Z."/>
            <person name="Armbrust E.V."/>
            <person name="Bowler C."/>
            <person name="Green B."/>
            <person name="Moulton V."/>
            <person name="Van Oosterhout C."/>
            <person name="Grigoriev I."/>
        </authorList>
    </citation>
    <scope>NUCLEOTIDE SEQUENCE [LARGE SCALE GENOMIC DNA]</scope>
    <source>
        <strain evidence="2 3">CCMP1102</strain>
    </source>
</reference>
<dbReference type="Proteomes" id="UP000095751">
    <property type="component" value="Unassembled WGS sequence"/>
</dbReference>
<feature type="transmembrane region" description="Helical" evidence="1">
    <location>
        <begin position="133"/>
        <end position="155"/>
    </location>
</feature>
<keyword evidence="1" id="KW-1133">Transmembrane helix</keyword>
<name>A0A1E7ENZ0_9STRA</name>
<proteinExistence type="predicted"/>
<keyword evidence="1" id="KW-0812">Transmembrane</keyword>
<evidence type="ECO:0000313" key="3">
    <source>
        <dbReference type="Proteomes" id="UP000095751"/>
    </source>
</evidence>
<protein>
    <submittedName>
        <fullName evidence="2">Uncharacterized protein</fullName>
    </submittedName>
</protein>
<dbReference type="KEGG" id="fcy:FRACYDRAFT_271959"/>
<dbReference type="InParanoid" id="A0A1E7ENZ0"/>
<keyword evidence="1" id="KW-0472">Membrane</keyword>
<gene>
    <name evidence="2" type="ORF">FRACYDRAFT_271959</name>
</gene>
<dbReference type="EMBL" id="KV784385">
    <property type="protein sequence ID" value="OEU07585.1"/>
    <property type="molecule type" value="Genomic_DNA"/>
</dbReference>
<sequence length="156" mass="17097">MDSNPIGLPVDCFECNPILTDAVECSMDDFANATQFARTNATIYTKINQDSSIDERWKVWEVLQFDNLVEEATTPPQSVFYFDATEVMIACALLQPTLVGSEMAEQLIKALNVEVLDEVPINNTLSASSSGSGMMSTFVVVWVVSMAAVTVLLLFV</sequence>
<evidence type="ECO:0000313" key="2">
    <source>
        <dbReference type="EMBL" id="OEU07585.1"/>
    </source>
</evidence>
<evidence type="ECO:0000256" key="1">
    <source>
        <dbReference type="SAM" id="Phobius"/>
    </source>
</evidence>
<accession>A0A1E7ENZ0</accession>
<organism evidence="2 3">
    <name type="scientific">Fragilariopsis cylindrus CCMP1102</name>
    <dbReference type="NCBI Taxonomy" id="635003"/>
    <lineage>
        <taxon>Eukaryota</taxon>
        <taxon>Sar</taxon>
        <taxon>Stramenopiles</taxon>
        <taxon>Ochrophyta</taxon>
        <taxon>Bacillariophyta</taxon>
        <taxon>Bacillariophyceae</taxon>
        <taxon>Bacillariophycidae</taxon>
        <taxon>Bacillariales</taxon>
        <taxon>Bacillariaceae</taxon>
        <taxon>Fragilariopsis</taxon>
    </lineage>
</organism>
<dbReference type="AlphaFoldDB" id="A0A1E7ENZ0"/>